<keyword evidence="2 3" id="KW-0378">Hydrolase</keyword>
<proteinExistence type="inferred from homology"/>
<keyword evidence="6" id="KW-1185">Reference proteome</keyword>
<dbReference type="AlphaFoldDB" id="A0A2S4L603"/>
<feature type="chain" id="PRO_5015372277" description="Carboxylic ester hydrolase" evidence="3">
    <location>
        <begin position="18"/>
        <end position="545"/>
    </location>
</feature>
<sequence length="545" mass="59379">MFMVVLLFCFSVVGVLANNACDALPSIDLGYEIHQAISFNETGQYYNFSNIRYGRAPTGNLRFTAPQPPLVNRTAVQLGDAGVSCPQAFAVWYLCGKALQAGTVNSTDECDASLLPPADPSEREDCLFLDIMVPKRVFDNRHAQKSPVMVWFYGGGFAFGKKGGDGNPAGLIERSRLLDPNGHGVIFIQFNYRGGAFGFLSGPNLQANGSANTGLLDQRLLLDWVQEKIHLFGGDARRVTVFGQSAGGGSILHQITAYGGLRGRVPFNQALLQSAGFPLMPGHHQQDGLFQTYLGLLNVSSIEEARRLPFGALQAANVKMVAASPQGAFTWAPTPDGHFVPALPNSLLSQGSYDRSVKVMTGFNAHETLFFTSRANVNNSVFVESLETTFPTAPKNVVNFISESLYPPVFNGSRPYDGFFTRAELALAEAAFTCNTYYLQKALLGYASTFGYRFSIPPAVHGQDVPYTFYNGPSESVSNDTIALALQNYILSFAINGQPNNNASTRMPIYGEENFILDLNVTGISIIGDPNANDRCSWWQKSLYY</sequence>
<dbReference type="Gene3D" id="3.40.50.1820">
    <property type="entry name" value="alpha/beta hydrolase"/>
    <property type="match status" value="1"/>
</dbReference>
<name>A0A2S4L603_9HYPO</name>
<dbReference type="InterPro" id="IPR002018">
    <property type="entry name" value="CarbesteraseB"/>
</dbReference>
<dbReference type="InterPro" id="IPR019826">
    <property type="entry name" value="Carboxylesterase_B_AS"/>
</dbReference>
<dbReference type="PANTHER" id="PTHR11559">
    <property type="entry name" value="CARBOXYLESTERASE"/>
    <property type="match status" value="1"/>
</dbReference>
<organism evidence="5 6">
    <name type="scientific">Tolypocladium paradoxum</name>
    <dbReference type="NCBI Taxonomy" id="94208"/>
    <lineage>
        <taxon>Eukaryota</taxon>
        <taxon>Fungi</taxon>
        <taxon>Dikarya</taxon>
        <taxon>Ascomycota</taxon>
        <taxon>Pezizomycotina</taxon>
        <taxon>Sordariomycetes</taxon>
        <taxon>Hypocreomycetidae</taxon>
        <taxon>Hypocreales</taxon>
        <taxon>Ophiocordycipitaceae</taxon>
        <taxon>Tolypocladium</taxon>
    </lineage>
</organism>
<keyword evidence="3" id="KW-0732">Signal</keyword>
<dbReference type="GO" id="GO:0016787">
    <property type="term" value="F:hydrolase activity"/>
    <property type="evidence" value="ECO:0007669"/>
    <property type="project" value="UniProtKB-KW"/>
</dbReference>
<gene>
    <name evidence="5" type="ORF">TPAR_01973</name>
</gene>
<evidence type="ECO:0000256" key="2">
    <source>
        <dbReference type="ARBA" id="ARBA00022801"/>
    </source>
</evidence>
<feature type="signal peptide" evidence="3">
    <location>
        <begin position="1"/>
        <end position="17"/>
    </location>
</feature>
<dbReference type="STRING" id="94208.A0A2S4L603"/>
<dbReference type="Pfam" id="PF00135">
    <property type="entry name" value="COesterase"/>
    <property type="match status" value="1"/>
</dbReference>
<dbReference type="OrthoDB" id="408631at2759"/>
<dbReference type="Proteomes" id="UP000237481">
    <property type="component" value="Unassembled WGS sequence"/>
</dbReference>
<feature type="domain" description="Carboxylesterase type B" evidence="4">
    <location>
        <begin position="41"/>
        <end position="516"/>
    </location>
</feature>
<dbReference type="PROSITE" id="PS00122">
    <property type="entry name" value="CARBOXYLESTERASE_B_1"/>
    <property type="match status" value="1"/>
</dbReference>
<protein>
    <recommendedName>
        <fullName evidence="3">Carboxylic ester hydrolase</fullName>
        <ecNumber evidence="3">3.1.1.-</ecNumber>
    </recommendedName>
</protein>
<reference evidence="5 6" key="1">
    <citation type="submission" date="2018-01" db="EMBL/GenBank/DDBJ databases">
        <title>Harnessing the power of phylogenomics to disentangle the directionality and signatures of interkingdom host jumping in the parasitic fungal genus Tolypocladium.</title>
        <authorList>
            <person name="Quandt C.A."/>
            <person name="Patterson W."/>
            <person name="Spatafora J.W."/>
        </authorList>
    </citation>
    <scope>NUCLEOTIDE SEQUENCE [LARGE SCALE GENOMIC DNA]</scope>
    <source>
        <strain evidence="5 6">NRBC 100945</strain>
    </source>
</reference>
<comment type="caution">
    <text evidence="5">The sequence shown here is derived from an EMBL/GenBank/DDBJ whole genome shotgun (WGS) entry which is preliminary data.</text>
</comment>
<dbReference type="EC" id="3.1.1.-" evidence="3"/>
<comment type="similarity">
    <text evidence="1 3">Belongs to the type-B carboxylesterase/lipase family.</text>
</comment>
<dbReference type="InterPro" id="IPR029058">
    <property type="entry name" value="AB_hydrolase_fold"/>
</dbReference>
<evidence type="ECO:0000259" key="4">
    <source>
        <dbReference type="Pfam" id="PF00135"/>
    </source>
</evidence>
<evidence type="ECO:0000256" key="3">
    <source>
        <dbReference type="RuleBase" id="RU361235"/>
    </source>
</evidence>
<evidence type="ECO:0000256" key="1">
    <source>
        <dbReference type="ARBA" id="ARBA00005964"/>
    </source>
</evidence>
<accession>A0A2S4L603</accession>
<dbReference type="SUPFAM" id="SSF53474">
    <property type="entry name" value="alpha/beta-Hydrolases"/>
    <property type="match status" value="1"/>
</dbReference>
<evidence type="ECO:0000313" key="5">
    <source>
        <dbReference type="EMBL" id="POR37838.1"/>
    </source>
</evidence>
<dbReference type="EMBL" id="PKSG01000200">
    <property type="protein sequence ID" value="POR37838.1"/>
    <property type="molecule type" value="Genomic_DNA"/>
</dbReference>
<evidence type="ECO:0000313" key="6">
    <source>
        <dbReference type="Proteomes" id="UP000237481"/>
    </source>
</evidence>
<dbReference type="InterPro" id="IPR050309">
    <property type="entry name" value="Type-B_Carboxylest/Lipase"/>
</dbReference>